<dbReference type="Proteomes" id="UP001152797">
    <property type="component" value="Unassembled WGS sequence"/>
</dbReference>
<dbReference type="InterPro" id="IPR032675">
    <property type="entry name" value="LRR_dom_sf"/>
</dbReference>
<organism evidence="2">
    <name type="scientific">Cladocopium goreaui</name>
    <dbReference type="NCBI Taxonomy" id="2562237"/>
    <lineage>
        <taxon>Eukaryota</taxon>
        <taxon>Sar</taxon>
        <taxon>Alveolata</taxon>
        <taxon>Dinophyceae</taxon>
        <taxon>Suessiales</taxon>
        <taxon>Symbiodiniaceae</taxon>
        <taxon>Cladocopium</taxon>
    </lineage>
</organism>
<evidence type="ECO:0000313" key="2">
    <source>
        <dbReference type="EMBL" id="CAI3988483.1"/>
    </source>
</evidence>
<name>A0A9P1CCA2_9DINO</name>
<keyword evidence="1" id="KW-0677">Repeat</keyword>
<comment type="caution">
    <text evidence="2">The sequence shown here is derived from an EMBL/GenBank/DDBJ whole genome shotgun (WGS) entry which is preliminary data.</text>
</comment>
<dbReference type="PANTHER" id="PTHR24111">
    <property type="entry name" value="LEUCINE-RICH REPEAT-CONTAINING PROTEIN 34"/>
    <property type="match status" value="1"/>
</dbReference>
<reference evidence="2" key="1">
    <citation type="submission" date="2022-10" db="EMBL/GenBank/DDBJ databases">
        <authorList>
            <person name="Chen Y."/>
            <person name="Dougan E. K."/>
            <person name="Chan C."/>
            <person name="Rhodes N."/>
            <person name="Thang M."/>
        </authorList>
    </citation>
    <scope>NUCLEOTIDE SEQUENCE</scope>
</reference>
<dbReference type="PANTHER" id="PTHR24111:SF0">
    <property type="entry name" value="LEUCINE-RICH REPEAT-CONTAINING PROTEIN"/>
    <property type="match status" value="1"/>
</dbReference>
<evidence type="ECO:0000313" key="3">
    <source>
        <dbReference type="EMBL" id="CAL4775795.1"/>
    </source>
</evidence>
<dbReference type="EMBL" id="CAMXCT020001269">
    <property type="protein sequence ID" value="CAL1141858.1"/>
    <property type="molecule type" value="Genomic_DNA"/>
</dbReference>
<dbReference type="OrthoDB" id="415435at2759"/>
<proteinExistence type="predicted"/>
<dbReference type="EMBL" id="CAMXCT030001269">
    <property type="protein sequence ID" value="CAL4775795.1"/>
    <property type="molecule type" value="Genomic_DNA"/>
</dbReference>
<evidence type="ECO:0000256" key="1">
    <source>
        <dbReference type="ARBA" id="ARBA00022737"/>
    </source>
</evidence>
<evidence type="ECO:0000313" key="4">
    <source>
        <dbReference type="Proteomes" id="UP001152797"/>
    </source>
</evidence>
<gene>
    <name evidence="2" type="ORF">C1SCF055_LOCUS15647</name>
</gene>
<dbReference type="InterPro" id="IPR052201">
    <property type="entry name" value="LRR-containing_regulator"/>
</dbReference>
<dbReference type="InterPro" id="IPR001611">
    <property type="entry name" value="Leu-rich_rpt"/>
</dbReference>
<dbReference type="SUPFAM" id="SSF52047">
    <property type="entry name" value="RNI-like"/>
    <property type="match status" value="1"/>
</dbReference>
<dbReference type="Gene3D" id="3.80.10.10">
    <property type="entry name" value="Ribonuclease Inhibitor"/>
    <property type="match status" value="3"/>
</dbReference>
<keyword evidence="4" id="KW-1185">Reference proteome</keyword>
<accession>A0A9P1CCA2</accession>
<sequence length="540" mass="60564">MMRYEAGPRELRMPSYARFISISHAWETREHPDPCRYQLQQIVEWAVLYEAAFRADVWIFYDYVSLFQYERDPKSEQRSFDEAMANMHILYAHEFSLTFRIETLTPDEVWEAMKENEQELVTVWDDESKSLKAKPLNKLMHNRVFYLERGWCKAEVEWSSLRTVNAQHQRIDGRDSKGSDGDAFNGRVPMTPQAFQESMNQAEFTHRSDKDAVIHLQEKIFFEKVTSCETLVLEGLPATQIEALARAMPLYENLKHLKINKFSCGEGEAQLFAEALAKTTVLEKFEVHNGEEESGKHLVKALAEALKVNSSIANIGLAANSIGDEGAKAARVPAPVSAQEALAAALKVNSSIVNLDLKHNRIGKKGAKALAEVLKVNSSITNINLEHNNISAEGAKAVAEALKVNASIANINLEHNYIGDAGAKAWRAFAEALKVNTSIVNMNLVQNGIGEEGAKAWRLLASVAACGTMSHRANFFHVRGGWLNILEKLNDIVDFFSSSKSCFREQFVCLSSVSSFMKTHEADLNNIRHSRPLKGSKYQP</sequence>
<dbReference type="AlphaFoldDB" id="A0A9P1CCA2"/>
<dbReference type="SMART" id="SM00368">
    <property type="entry name" value="LRR_RI"/>
    <property type="match status" value="5"/>
</dbReference>
<protein>
    <submittedName>
        <fullName evidence="3">Protein NLRC3</fullName>
    </submittedName>
</protein>
<dbReference type="Pfam" id="PF13516">
    <property type="entry name" value="LRR_6"/>
    <property type="match status" value="2"/>
</dbReference>
<dbReference type="EMBL" id="CAMXCT010001269">
    <property type="protein sequence ID" value="CAI3988483.1"/>
    <property type="molecule type" value="Genomic_DNA"/>
</dbReference>
<reference evidence="3 4" key="2">
    <citation type="submission" date="2024-05" db="EMBL/GenBank/DDBJ databases">
        <authorList>
            <person name="Chen Y."/>
            <person name="Shah S."/>
            <person name="Dougan E. K."/>
            <person name="Thang M."/>
            <person name="Chan C."/>
        </authorList>
    </citation>
    <scope>NUCLEOTIDE SEQUENCE [LARGE SCALE GENOMIC DNA]</scope>
</reference>